<dbReference type="InterPro" id="IPR024607">
    <property type="entry name" value="Sulfatase_CS"/>
</dbReference>
<keyword evidence="2" id="KW-0378">Hydrolase</keyword>
<dbReference type="GO" id="GO:0016787">
    <property type="term" value="F:hydrolase activity"/>
    <property type="evidence" value="ECO:0007669"/>
    <property type="project" value="UniProtKB-KW"/>
</dbReference>
<name>A0A381QLR6_9ZZZZ</name>
<dbReference type="InterPro" id="IPR032506">
    <property type="entry name" value="SGSH_C"/>
</dbReference>
<gene>
    <name evidence="4" type="ORF">METZ01_LOCUS32844</name>
</gene>
<evidence type="ECO:0000256" key="1">
    <source>
        <dbReference type="ARBA" id="ARBA00008779"/>
    </source>
</evidence>
<evidence type="ECO:0000256" key="2">
    <source>
        <dbReference type="ARBA" id="ARBA00022801"/>
    </source>
</evidence>
<dbReference type="AlphaFoldDB" id="A0A381QLR6"/>
<dbReference type="PANTHER" id="PTHR43108:SF6">
    <property type="entry name" value="N-SULPHOGLUCOSAMINE SULPHOHYDROLASE"/>
    <property type="match status" value="1"/>
</dbReference>
<dbReference type="InterPro" id="IPR017850">
    <property type="entry name" value="Alkaline_phosphatase_core_sf"/>
</dbReference>
<dbReference type="PANTHER" id="PTHR43108">
    <property type="entry name" value="N-ACETYLGLUCOSAMINE-6-SULFATASE FAMILY MEMBER"/>
    <property type="match status" value="1"/>
</dbReference>
<accession>A0A381QLR6</accession>
<sequence>MKYYPLKLLFIAFFILGCTSDIDTKTKPNILFIMSDDHAYQAISAYDGRLIQTPNIDRIADEGMLFTNASVTNSICAPSRAVILTGKHSHINGKIDNIAKFDDSQMTFPQLFQKAGYQTAMFGKLHFGNNPKGVDNFLILPGQGDYINPRFLGKDKDTIITGYVTDVITDLTLNWFKTKRDKNKPFLTFYLHKAPHRAWWPSPEKFAEFYEREFPEPENLYDDYSGRGTAAKTAEMNILTHMQYMQDSKVRPSTFEKMGKVEPEILYARGDGTFFEPTSNSFNNRYNRANEEQKKKYDVTLDKISEDFKTNWPNMNDKEKMKWKFQRYMQDYLATISSVDDNVGRVLDYLEETGLDENTIVVYTSDQGFYLGEHGWFDKRFIYDESFKTPLMISWPNKIKPGTTNAEMVQNLDFAQTFLEAAMIEAPEDMQGESLIPLLKGDNKKWDRDAVYYHYYEYPSVHMAKRHYGIVNKEFKLSHFYYDVDEWELYDRINDPNEMNNVYNNPDYQDVVKKLTTELKEMRIKYKDSEELDRSFIYD</sequence>
<dbReference type="Gene3D" id="3.40.720.10">
    <property type="entry name" value="Alkaline Phosphatase, subunit A"/>
    <property type="match status" value="2"/>
</dbReference>
<evidence type="ECO:0000259" key="3">
    <source>
        <dbReference type="Pfam" id="PF16347"/>
    </source>
</evidence>
<protein>
    <recommendedName>
        <fullName evidence="3">N-sulphoglucosamine sulphohydrolase C-terminal domain-containing protein</fullName>
    </recommendedName>
</protein>
<dbReference type="PROSITE" id="PS51257">
    <property type="entry name" value="PROKAR_LIPOPROTEIN"/>
    <property type="match status" value="1"/>
</dbReference>
<dbReference type="EMBL" id="UINC01001409">
    <property type="protein sequence ID" value="SUZ79990.1"/>
    <property type="molecule type" value="Genomic_DNA"/>
</dbReference>
<evidence type="ECO:0000313" key="4">
    <source>
        <dbReference type="EMBL" id="SUZ79990.1"/>
    </source>
</evidence>
<dbReference type="Pfam" id="PF16347">
    <property type="entry name" value="SGSH_C"/>
    <property type="match status" value="1"/>
</dbReference>
<organism evidence="4">
    <name type="scientific">marine metagenome</name>
    <dbReference type="NCBI Taxonomy" id="408172"/>
    <lineage>
        <taxon>unclassified sequences</taxon>
        <taxon>metagenomes</taxon>
        <taxon>ecological metagenomes</taxon>
    </lineage>
</organism>
<dbReference type="PROSITE" id="PS00523">
    <property type="entry name" value="SULFATASE_1"/>
    <property type="match status" value="1"/>
</dbReference>
<feature type="domain" description="N-sulphoglucosamine sulphohydrolase C-terminal" evidence="3">
    <location>
        <begin position="372"/>
        <end position="523"/>
    </location>
</feature>
<comment type="similarity">
    <text evidence="1">Belongs to the sulfatase family.</text>
</comment>
<dbReference type="SUPFAM" id="SSF53649">
    <property type="entry name" value="Alkaline phosphatase-like"/>
    <property type="match status" value="1"/>
</dbReference>
<dbReference type="CDD" id="cd16031">
    <property type="entry name" value="G6S_like"/>
    <property type="match status" value="1"/>
</dbReference>
<reference evidence="4" key="1">
    <citation type="submission" date="2018-05" db="EMBL/GenBank/DDBJ databases">
        <authorList>
            <person name="Lanie J.A."/>
            <person name="Ng W.-L."/>
            <person name="Kazmierczak K.M."/>
            <person name="Andrzejewski T.M."/>
            <person name="Davidsen T.M."/>
            <person name="Wayne K.J."/>
            <person name="Tettelin H."/>
            <person name="Glass J.I."/>
            <person name="Rusch D."/>
            <person name="Podicherti R."/>
            <person name="Tsui H.-C.T."/>
            <person name="Winkler M.E."/>
        </authorList>
    </citation>
    <scope>NUCLEOTIDE SEQUENCE</scope>
</reference>
<proteinExistence type="inferred from homology"/>